<dbReference type="Proteomes" id="UP000789707">
    <property type="component" value="Unassembled WGS sequence"/>
</dbReference>
<keyword evidence="2" id="KW-1185">Reference proteome</keyword>
<dbReference type="EMBL" id="CAKKNS010000001">
    <property type="protein sequence ID" value="CAH0416166.1"/>
    <property type="molecule type" value="Genomic_DNA"/>
</dbReference>
<evidence type="ECO:0000313" key="2">
    <source>
        <dbReference type="Proteomes" id="UP000789707"/>
    </source>
</evidence>
<accession>A0ABM8Z459</accession>
<reference evidence="1 2" key="1">
    <citation type="submission" date="2021-11" db="EMBL/GenBank/DDBJ databases">
        <authorList>
            <person name="Depoorter E."/>
        </authorList>
    </citation>
    <scope>NUCLEOTIDE SEQUENCE [LARGE SCALE GENOMIC DNA]</scope>
    <source>
        <strain evidence="1 2">LMG 24289</strain>
    </source>
</reference>
<comment type="caution">
    <text evidence="1">The sequence shown here is derived from an EMBL/GenBank/DDBJ whole genome shotgun (WGS) entry which is preliminary data.</text>
</comment>
<proteinExistence type="predicted"/>
<evidence type="ECO:0000313" key="1">
    <source>
        <dbReference type="EMBL" id="CAH0416166.1"/>
    </source>
</evidence>
<protein>
    <submittedName>
        <fullName evidence="1">Uncharacterized protein</fullName>
    </submittedName>
</protein>
<name>A0ABM8Z459_9LACO</name>
<organism evidence="1 2">
    <name type="scientific">Periweissella fabaria</name>
    <dbReference type="NCBI Taxonomy" id="546157"/>
    <lineage>
        <taxon>Bacteria</taxon>
        <taxon>Bacillati</taxon>
        <taxon>Bacillota</taxon>
        <taxon>Bacilli</taxon>
        <taxon>Lactobacillales</taxon>
        <taxon>Lactobacillaceae</taxon>
        <taxon>Periweissella</taxon>
    </lineage>
</organism>
<dbReference type="RefSeq" id="WP_230096225.1">
    <property type="nucleotide sequence ID" value="NZ_CAKKNS010000001.1"/>
</dbReference>
<gene>
    <name evidence="1" type="ORF">WFA24289_00465</name>
</gene>
<sequence>MKRDNGVATTRWSAQRATKLVQATQPNSKRFSQFGIMDQANYQPVILQTQVNLDGDDVYQKRRPTTKRTFYEPCASTPVRHWERQNQPLTHETMPILVAADTSLSQSDCSHLAFTPTQPNQRPVHCAVKVQQLVPVNCAIVSDATTETQGTWRQYARKYGHLKVQIKHHYQVNVCYYDPYGKQQHCRRLVHALNDTIKAQSWGMFNITDYAPAVES</sequence>